<name>A0A6G9ATR9_9BACT</name>
<protein>
    <recommendedName>
        <fullName evidence="4">Copper resistance protein NlpE</fullName>
    </recommendedName>
</protein>
<dbReference type="RefSeq" id="WP_167214580.1">
    <property type="nucleotide sequence ID" value="NZ_CP050063.1"/>
</dbReference>
<feature type="chain" id="PRO_5026017663" description="Copper resistance protein NlpE" evidence="1">
    <location>
        <begin position="23"/>
        <end position="169"/>
    </location>
</feature>
<dbReference type="KEGG" id="spib:G8759_25475"/>
<dbReference type="Proteomes" id="UP000501802">
    <property type="component" value="Chromosome"/>
</dbReference>
<evidence type="ECO:0000313" key="2">
    <source>
        <dbReference type="EMBL" id="QIP15744.1"/>
    </source>
</evidence>
<dbReference type="AlphaFoldDB" id="A0A6G9ATR9"/>
<evidence type="ECO:0008006" key="4">
    <source>
        <dbReference type="Google" id="ProtNLM"/>
    </source>
</evidence>
<sequence>MKIRTICICLIGLFLCTNRVNAQDARLTNVPSKKNYRSPIASGPEVVGVFGGRFPCSEIAKDWKISVSPECWKVKWGLTLYQDPTTHQPTTYRLLGTLNRSAAREGKWAIVHGIKTDPNAIVYQLDSDKPEVSIYLLKGDDDVLFILDQERRFRVGDENLSYTLNRVVN</sequence>
<proteinExistence type="predicted"/>
<feature type="signal peptide" evidence="1">
    <location>
        <begin position="1"/>
        <end position="22"/>
    </location>
</feature>
<evidence type="ECO:0000256" key="1">
    <source>
        <dbReference type="SAM" id="SignalP"/>
    </source>
</evidence>
<keyword evidence="1" id="KW-0732">Signal</keyword>
<dbReference type="Gene3D" id="2.40.128.640">
    <property type="match status" value="1"/>
</dbReference>
<dbReference type="EMBL" id="CP050063">
    <property type="protein sequence ID" value="QIP15744.1"/>
    <property type="molecule type" value="Genomic_DNA"/>
</dbReference>
<organism evidence="2 3">
    <name type="scientific">Spirosoma aureum</name>
    <dbReference type="NCBI Taxonomy" id="2692134"/>
    <lineage>
        <taxon>Bacteria</taxon>
        <taxon>Pseudomonadati</taxon>
        <taxon>Bacteroidota</taxon>
        <taxon>Cytophagia</taxon>
        <taxon>Cytophagales</taxon>
        <taxon>Cytophagaceae</taxon>
        <taxon>Spirosoma</taxon>
    </lineage>
</organism>
<gene>
    <name evidence="2" type="ORF">G8759_25475</name>
</gene>
<evidence type="ECO:0000313" key="3">
    <source>
        <dbReference type="Proteomes" id="UP000501802"/>
    </source>
</evidence>
<reference evidence="2 3" key="1">
    <citation type="submission" date="2020-03" db="EMBL/GenBank/DDBJ databases">
        <authorList>
            <person name="Kim M.K."/>
        </authorList>
    </citation>
    <scope>NUCLEOTIDE SEQUENCE [LARGE SCALE GENOMIC DNA]</scope>
    <source>
        <strain evidence="2 3">BT328</strain>
    </source>
</reference>
<accession>A0A6G9ATR9</accession>
<keyword evidence="3" id="KW-1185">Reference proteome</keyword>